<dbReference type="InParanoid" id="C5L7K7"/>
<dbReference type="SUPFAM" id="SSF82199">
    <property type="entry name" value="SET domain"/>
    <property type="match status" value="1"/>
</dbReference>
<proteinExistence type="predicted"/>
<protein>
    <submittedName>
        <fullName evidence="1">Uncharacterized protein</fullName>
    </submittedName>
</protein>
<dbReference type="Proteomes" id="UP000007800">
    <property type="component" value="Unassembled WGS sequence"/>
</dbReference>
<sequence>MPKKKSRSSSCNGAAEVPRGFEELLPAVPGNTKSTLRPQLLRVAKCFEVRHSAVSGMGLYASEDIPEGCILLEEQPAVIIAPRRECAVAGTLDNLLWIMKNFSDARKLRQVNGDLEALPDGIKDDINSFAHFFSHEQSAKWLARPEPWKAVMNVFDDEEESKPGGLAAHANELNVCVFAAPSEALCRDFIATFEDFRRNHSDREVSFYEVVLR</sequence>
<name>C5L7K7_PERM5</name>
<reference evidence="1 2" key="1">
    <citation type="submission" date="2008-07" db="EMBL/GenBank/DDBJ databases">
        <authorList>
            <person name="El-Sayed N."/>
            <person name="Caler E."/>
            <person name="Inman J."/>
            <person name="Amedeo P."/>
            <person name="Hass B."/>
            <person name="Wortman J."/>
        </authorList>
    </citation>
    <scope>NUCLEOTIDE SEQUENCE [LARGE SCALE GENOMIC DNA]</scope>
    <source>
        <strain evidence="2">ATCC 50983 / TXsc</strain>
    </source>
</reference>
<dbReference type="OMA" id="HANELNV"/>
<keyword evidence="2" id="KW-1185">Reference proteome</keyword>
<dbReference type="InterPro" id="IPR046341">
    <property type="entry name" value="SET_dom_sf"/>
</dbReference>
<dbReference type="EMBL" id="GG679899">
    <property type="protein sequence ID" value="EER07469.1"/>
    <property type="molecule type" value="Genomic_DNA"/>
</dbReference>
<dbReference type="RefSeq" id="XP_002775653.1">
    <property type="nucleotide sequence ID" value="XM_002775607.1"/>
</dbReference>
<dbReference type="AlphaFoldDB" id="C5L7K7"/>
<organism evidence="2">
    <name type="scientific">Perkinsus marinus (strain ATCC 50983 / TXsc)</name>
    <dbReference type="NCBI Taxonomy" id="423536"/>
    <lineage>
        <taxon>Eukaryota</taxon>
        <taxon>Sar</taxon>
        <taxon>Alveolata</taxon>
        <taxon>Perkinsozoa</taxon>
        <taxon>Perkinsea</taxon>
        <taxon>Perkinsida</taxon>
        <taxon>Perkinsidae</taxon>
        <taxon>Perkinsus</taxon>
    </lineage>
</organism>
<evidence type="ECO:0000313" key="2">
    <source>
        <dbReference type="Proteomes" id="UP000007800"/>
    </source>
</evidence>
<evidence type="ECO:0000313" key="1">
    <source>
        <dbReference type="EMBL" id="EER07469.1"/>
    </source>
</evidence>
<accession>C5L7K7</accession>
<dbReference type="GeneID" id="9041213"/>
<dbReference type="OrthoDB" id="265717at2759"/>
<gene>
    <name evidence="1" type="ORF">Pmar_PMAR020632</name>
</gene>